<feature type="compositionally biased region" description="Pro residues" evidence="1">
    <location>
        <begin position="32"/>
        <end position="44"/>
    </location>
</feature>
<feature type="compositionally biased region" description="Polar residues" evidence="1">
    <location>
        <begin position="49"/>
        <end position="70"/>
    </location>
</feature>
<keyword evidence="3" id="KW-1185">Reference proteome</keyword>
<dbReference type="Proteomes" id="UP000235672">
    <property type="component" value="Unassembled WGS sequence"/>
</dbReference>
<dbReference type="OrthoDB" id="5363415at2759"/>
<feature type="region of interest" description="Disordered" evidence="1">
    <location>
        <begin position="20"/>
        <end position="74"/>
    </location>
</feature>
<dbReference type="AlphaFoldDB" id="A0A2J6Q9W9"/>
<organism evidence="2 3">
    <name type="scientific">Hyaloscypha hepaticicola</name>
    <dbReference type="NCBI Taxonomy" id="2082293"/>
    <lineage>
        <taxon>Eukaryota</taxon>
        <taxon>Fungi</taxon>
        <taxon>Dikarya</taxon>
        <taxon>Ascomycota</taxon>
        <taxon>Pezizomycotina</taxon>
        <taxon>Leotiomycetes</taxon>
        <taxon>Helotiales</taxon>
        <taxon>Hyaloscyphaceae</taxon>
        <taxon>Hyaloscypha</taxon>
    </lineage>
</organism>
<dbReference type="InterPro" id="IPR018858">
    <property type="entry name" value="DUF2458"/>
</dbReference>
<protein>
    <submittedName>
        <fullName evidence="2">Uncharacterized protein</fullName>
    </submittedName>
</protein>
<feature type="non-terminal residue" evidence="2">
    <location>
        <position position="1"/>
    </location>
</feature>
<name>A0A2J6Q9W9_9HELO</name>
<reference evidence="2 3" key="1">
    <citation type="submission" date="2016-05" db="EMBL/GenBank/DDBJ databases">
        <title>A degradative enzymes factory behind the ericoid mycorrhizal symbiosis.</title>
        <authorList>
            <consortium name="DOE Joint Genome Institute"/>
            <person name="Martino E."/>
            <person name="Morin E."/>
            <person name="Grelet G."/>
            <person name="Kuo A."/>
            <person name="Kohler A."/>
            <person name="Daghino S."/>
            <person name="Barry K."/>
            <person name="Choi C."/>
            <person name="Cichocki N."/>
            <person name="Clum A."/>
            <person name="Copeland A."/>
            <person name="Hainaut M."/>
            <person name="Haridas S."/>
            <person name="Labutti K."/>
            <person name="Lindquist E."/>
            <person name="Lipzen A."/>
            <person name="Khouja H.-R."/>
            <person name="Murat C."/>
            <person name="Ohm R."/>
            <person name="Olson A."/>
            <person name="Spatafora J."/>
            <person name="Veneault-Fourrey C."/>
            <person name="Henrissat B."/>
            <person name="Grigoriev I."/>
            <person name="Martin F."/>
            <person name="Perotto S."/>
        </authorList>
    </citation>
    <scope>NUCLEOTIDE SEQUENCE [LARGE SCALE GENOMIC DNA]</scope>
    <source>
        <strain evidence="2 3">UAMH 7357</strain>
    </source>
</reference>
<proteinExistence type="predicted"/>
<feature type="compositionally biased region" description="Low complexity" evidence="1">
    <location>
        <begin position="22"/>
        <end position="31"/>
    </location>
</feature>
<evidence type="ECO:0000256" key="1">
    <source>
        <dbReference type="SAM" id="MobiDB-lite"/>
    </source>
</evidence>
<dbReference type="Pfam" id="PF10454">
    <property type="entry name" value="DUF2458"/>
    <property type="match status" value="1"/>
</dbReference>
<sequence length="245" mass="27406">ITMSSPTPDLASILKTLAGLAPQSQQQQIQPPQQPHPVPTPEPFPAEQVWQQSLAHATQPSRIPTPSSATKPIDPSTIIEWSAGLRCVMKQVVKHENIIQDVRRMIKVQHEHEDQWWEGRKALIERQKARKEGQKKLEDVLKAVGGSTATGTSNTSPEELLKELETFDMKVYKAQMQMIKEMSTKLRSLGIPFFGTRVDLIRPAGKDLTGTEGSVVSEEKAMIDEVDLVKLQRKMLAILEDLCND</sequence>
<evidence type="ECO:0000313" key="2">
    <source>
        <dbReference type="EMBL" id="PMD23069.1"/>
    </source>
</evidence>
<dbReference type="EMBL" id="KZ613476">
    <property type="protein sequence ID" value="PMD23069.1"/>
    <property type="molecule type" value="Genomic_DNA"/>
</dbReference>
<evidence type="ECO:0000313" key="3">
    <source>
        <dbReference type="Proteomes" id="UP000235672"/>
    </source>
</evidence>
<accession>A0A2J6Q9W9</accession>
<gene>
    <name evidence="2" type="ORF">NA56DRAFT_569920</name>
</gene>